<evidence type="ECO:0000313" key="4">
    <source>
        <dbReference type="EMBL" id="BBO69892.1"/>
    </source>
</evidence>
<evidence type="ECO:0000256" key="2">
    <source>
        <dbReference type="PROSITE-ProRule" id="PRU00703"/>
    </source>
</evidence>
<proteinExistence type="predicted"/>
<reference evidence="4 5" key="1">
    <citation type="submission" date="2019-11" db="EMBL/GenBank/DDBJ databases">
        <title>Comparative genomics of hydrocarbon-degrading Desulfosarcina strains.</title>
        <authorList>
            <person name="Watanabe M."/>
            <person name="Kojima H."/>
            <person name="Fukui M."/>
        </authorList>
    </citation>
    <scope>NUCLEOTIDE SEQUENCE [LARGE SCALE GENOMIC DNA]</scope>
    <source>
        <strain evidence="4 5">PL12</strain>
    </source>
</reference>
<evidence type="ECO:0000259" key="3">
    <source>
        <dbReference type="PROSITE" id="PS51371"/>
    </source>
</evidence>
<dbReference type="PROSITE" id="PS51371">
    <property type="entry name" value="CBS"/>
    <property type="match status" value="2"/>
</dbReference>
<dbReference type="OrthoDB" id="9794094at2"/>
<dbReference type="Pfam" id="PF00571">
    <property type="entry name" value="CBS"/>
    <property type="match status" value="2"/>
</dbReference>
<dbReference type="SMART" id="SM00116">
    <property type="entry name" value="CBS"/>
    <property type="match status" value="2"/>
</dbReference>
<dbReference type="SUPFAM" id="SSF54631">
    <property type="entry name" value="CBS-domain pair"/>
    <property type="match status" value="1"/>
</dbReference>
<dbReference type="Proteomes" id="UP000427906">
    <property type="component" value="Chromosome"/>
</dbReference>
<protein>
    <submittedName>
        <fullName evidence="4">Inosine-5-monophosphate dehydrogenase</fullName>
    </submittedName>
</protein>
<keyword evidence="1 2" id="KW-0129">CBS domain</keyword>
<evidence type="ECO:0000256" key="1">
    <source>
        <dbReference type="ARBA" id="ARBA00023122"/>
    </source>
</evidence>
<gene>
    <name evidence="4" type="ORF">DSCA_38220</name>
</gene>
<evidence type="ECO:0000313" key="5">
    <source>
        <dbReference type="Proteomes" id="UP000427906"/>
    </source>
</evidence>
<dbReference type="AlphaFoldDB" id="A0A5K7YJN8"/>
<accession>A0A5K7YJN8</accession>
<dbReference type="RefSeq" id="WP_155317882.1">
    <property type="nucleotide sequence ID" value="NZ_AP021874.1"/>
</dbReference>
<dbReference type="InterPro" id="IPR000644">
    <property type="entry name" value="CBS_dom"/>
</dbReference>
<dbReference type="Gene3D" id="3.10.580.10">
    <property type="entry name" value="CBS-domain"/>
    <property type="match status" value="1"/>
</dbReference>
<dbReference type="InterPro" id="IPR051257">
    <property type="entry name" value="Diverse_CBS-Domain"/>
</dbReference>
<dbReference type="PANTHER" id="PTHR43080:SF2">
    <property type="entry name" value="CBS DOMAIN-CONTAINING PROTEIN"/>
    <property type="match status" value="1"/>
</dbReference>
<feature type="domain" description="CBS" evidence="3">
    <location>
        <begin position="76"/>
        <end position="131"/>
    </location>
</feature>
<feature type="domain" description="CBS" evidence="3">
    <location>
        <begin position="7"/>
        <end position="67"/>
    </location>
</feature>
<dbReference type="KEGG" id="dalk:DSCA_38220"/>
<dbReference type="InterPro" id="IPR046342">
    <property type="entry name" value="CBS_dom_sf"/>
</dbReference>
<keyword evidence="5" id="KW-1185">Reference proteome</keyword>
<dbReference type="PANTHER" id="PTHR43080">
    <property type="entry name" value="CBS DOMAIN-CONTAINING PROTEIN CBSX3, MITOCHONDRIAL"/>
    <property type="match status" value="1"/>
</dbReference>
<organism evidence="4 5">
    <name type="scientific">Desulfosarcina alkanivorans</name>
    <dbReference type="NCBI Taxonomy" id="571177"/>
    <lineage>
        <taxon>Bacteria</taxon>
        <taxon>Pseudomonadati</taxon>
        <taxon>Thermodesulfobacteriota</taxon>
        <taxon>Desulfobacteria</taxon>
        <taxon>Desulfobacterales</taxon>
        <taxon>Desulfosarcinaceae</taxon>
        <taxon>Desulfosarcina</taxon>
    </lineage>
</organism>
<sequence length="155" mass="17612">MKTANDMLEEKGSDILCVPEGTAVLEALTKMNARKVGAILVTRDGKPTGIWTERDLMRNILDEAFDPATTRIEEVMTRSLIFAAHTDTVYNLMDKFLGLRVRHLLIEKNGETIGMISGGDVMKASIQEKDEELKQLNSMVGWDYYENWCWRPESK</sequence>
<dbReference type="EMBL" id="AP021874">
    <property type="protein sequence ID" value="BBO69892.1"/>
    <property type="molecule type" value="Genomic_DNA"/>
</dbReference>
<name>A0A5K7YJN8_9BACT</name>